<dbReference type="Pfam" id="PF13472">
    <property type="entry name" value="Lipase_GDSL_2"/>
    <property type="match status" value="1"/>
</dbReference>
<sequence>MISNGRLFFAGWLFAVVLGVTGTANAQIVALGASNVAGRGVSSSEAFPAQLERMLAAKGYNVNVTNAGISGDTNEGMLARLGSAVPDGTKVVILDTSGGTFNARRKNLGDQTAELAAISARLRARGIKVIPSQTGRELGRGSEYRQVDGLHLTPAGHARVAAQLLPAVIQSLRH</sequence>
<dbReference type="AlphaFoldDB" id="A0A1M5S3U5"/>
<dbReference type="OrthoDB" id="8227335at2"/>
<accession>A0A1M5S3U5</accession>
<dbReference type="Gene3D" id="3.40.50.1110">
    <property type="entry name" value="SGNH hydrolase"/>
    <property type="match status" value="1"/>
</dbReference>
<dbReference type="EMBL" id="LT670817">
    <property type="protein sequence ID" value="SHH32958.1"/>
    <property type="molecule type" value="Genomic_DNA"/>
</dbReference>
<reference evidence="2 3" key="1">
    <citation type="submission" date="2016-11" db="EMBL/GenBank/DDBJ databases">
        <authorList>
            <person name="Jaros S."/>
            <person name="Januszkiewicz K."/>
            <person name="Wedrychowicz H."/>
        </authorList>
    </citation>
    <scope>NUCLEOTIDE SEQUENCE [LARGE SCALE GENOMIC DNA]</scope>
    <source>
        <strain evidence="2 3">GAS138</strain>
    </source>
</reference>
<gene>
    <name evidence="2" type="ORF">SAMN05443248_4463</name>
</gene>
<dbReference type="GO" id="GO:0016788">
    <property type="term" value="F:hydrolase activity, acting on ester bonds"/>
    <property type="evidence" value="ECO:0007669"/>
    <property type="project" value="UniProtKB-ARBA"/>
</dbReference>
<organism evidence="2 3">
    <name type="scientific">Bradyrhizobium erythrophlei</name>
    <dbReference type="NCBI Taxonomy" id="1437360"/>
    <lineage>
        <taxon>Bacteria</taxon>
        <taxon>Pseudomonadati</taxon>
        <taxon>Pseudomonadota</taxon>
        <taxon>Alphaproteobacteria</taxon>
        <taxon>Hyphomicrobiales</taxon>
        <taxon>Nitrobacteraceae</taxon>
        <taxon>Bradyrhizobium</taxon>
    </lineage>
</organism>
<dbReference type="Proteomes" id="UP000189796">
    <property type="component" value="Chromosome I"/>
</dbReference>
<proteinExistence type="predicted"/>
<protein>
    <submittedName>
        <fullName evidence="2">Acyl-CoA thioesterase-1</fullName>
    </submittedName>
</protein>
<dbReference type="InterPro" id="IPR013830">
    <property type="entry name" value="SGNH_hydro"/>
</dbReference>
<evidence type="ECO:0000313" key="3">
    <source>
        <dbReference type="Proteomes" id="UP000189796"/>
    </source>
</evidence>
<feature type="domain" description="SGNH hydrolase-type esterase" evidence="1">
    <location>
        <begin position="30"/>
        <end position="134"/>
    </location>
</feature>
<name>A0A1M5S3U5_9BRAD</name>
<evidence type="ECO:0000259" key="1">
    <source>
        <dbReference type="Pfam" id="PF13472"/>
    </source>
</evidence>
<dbReference type="InterPro" id="IPR036514">
    <property type="entry name" value="SGNH_hydro_sf"/>
</dbReference>
<dbReference type="SUPFAM" id="SSF52266">
    <property type="entry name" value="SGNH hydrolase"/>
    <property type="match status" value="1"/>
</dbReference>
<evidence type="ECO:0000313" key="2">
    <source>
        <dbReference type="EMBL" id="SHH32958.1"/>
    </source>
</evidence>